<reference evidence="1" key="3">
    <citation type="journal article" date="2017" name="Nature">
        <title>Genome sequence of the progenitor of the wheat D genome Aegilops tauschii.</title>
        <authorList>
            <person name="Luo M.C."/>
            <person name="Gu Y.Q."/>
            <person name="Puiu D."/>
            <person name="Wang H."/>
            <person name="Twardziok S.O."/>
            <person name="Deal K.R."/>
            <person name="Huo N."/>
            <person name="Zhu T."/>
            <person name="Wang L."/>
            <person name="Wang Y."/>
            <person name="McGuire P.E."/>
            <person name="Liu S."/>
            <person name="Long H."/>
            <person name="Ramasamy R.K."/>
            <person name="Rodriguez J.C."/>
            <person name="Van S.L."/>
            <person name="Yuan L."/>
            <person name="Wang Z."/>
            <person name="Xia Z."/>
            <person name="Xiao L."/>
            <person name="Anderson O.D."/>
            <person name="Ouyang S."/>
            <person name="Liang Y."/>
            <person name="Zimin A.V."/>
            <person name="Pertea G."/>
            <person name="Qi P."/>
            <person name="Bennetzen J.L."/>
            <person name="Dai X."/>
            <person name="Dawson M.W."/>
            <person name="Muller H.G."/>
            <person name="Kugler K."/>
            <person name="Rivarola-Duarte L."/>
            <person name="Spannagl M."/>
            <person name="Mayer K.F.X."/>
            <person name="Lu F.H."/>
            <person name="Bevan M.W."/>
            <person name="Leroy P."/>
            <person name="Li P."/>
            <person name="You F.M."/>
            <person name="Sun Q."/>
            <person name="Liu Z."/>
            <person name="Lyons E."/>
            <person name="Wicker T."/>
            <person name="Salzberg S.L."/>
            <person name="Devos K.M."/>
            <person name="Dvorak J."/>
        </authorList>
    </citation>
    <scope>NUCLEOTIDE SEQUENCE [LARGE SCALE GENOMIC DNA]</scope>
    <source>
        <strain evidence="1">cv. AL8/78</strain>
    </source>
</reference>
<dbReference type="EnsemblPlants" id="AET6Gv20018800.6">
    <property type="protein sequence ID" value="AET6Gv20018800.6"/>
    <property type="gene ID" value="AET6Gv20018800"/>
</dbReference>
<evidence type="ECO:0008006" key="3">
    <source>
        <dbReference type="Google" id="ProtNLM"/>
    </source>
</evidence>
<dbReference type="EnsemblPlants" id="AET6Gv20018800.11">
    <property type="protein sequence ID" value="AET6Gv20018800.11"/>
    <property type="gene ID" value="AET6Gv20018800"/>
</dbReference>
<accession>A0A453MPE8</accession>
<dbReference type="PANTHER" id="PTHR32133">
    <property type="entry name" value="OS07G0120400 PROTEIN"/>
    <property type="match status" value="1"/>
</dbReference>
<name>A0A453MPE8_AEGTS</name>
<dbReference type="EnsemblPlants" id="AET6Gv20018800.13">
    <property type="protein sequence ID" value="AET6Gv20018800.13"/>
    <property type="gene ID" value="AET6Gv20018800"/>
</dbReference>
<evidence type="ECO:0000313" key="1">
    <source>
        <dbReference type="EnsemblPlants" id="AET6Gv20018800.13"/>
    </source>
</evidence>
<evidence type="ECO:0000313" key="2">
    <source>
        <dbReference type="Proteomes" id="UP000015105"/>
    </source>
</evidence>
<reference evidence="2" key="2">
    <citation type="journal article" date="2017" name="Nat. Plants">
        <title>The Aegilops tauschii genome reveals multiple impacts of transposons.</title>
        <authorList>
            <person name="Zhao G."/>
            <person name="Zou C."/>
            <person name="Li K."/>
            <person name="Wang K."/>
            <person name="Li T."/>
            <person name="Gao L."/>
            <person name="Zhang X."/>
            <person name="Wang H."/>
            <person name="Yang Z."/>
            <person name="Liu X."/>
            <person name="Jiang W."/>
            <person name="Mao L."/>
            <person name="Kong X."/>
            <person name="Jiao Y."/>
            <person name="Jia J."/>
        </authorList>
    </citation>
    <scope>NUCLEOTIDE SEQUENCE [LARGE SCALE GENOMIC DNA]</scope>
    <source>
        <strain evidence="2">cv. AL8/78</strain>
    </source>
</reference>
<reference evidence="2" key="1">
    <citation type="journal article" date="2014" name="Science">
        <title>Ancient hybridizations among the ancestral genomes of bread wheat.</title>
        <authorList>
            <consortium name="International Wheat Genome Sequencing Consortium,"/>
            <person name="Marcussen T."/>
            <person name="Sandve S.R."/>
            <person name="Heier L."/>
            <person name="Spannagl M."/>
            <person name="Pfeifer M."/>
            <person name="Jakobsen K.S."/>
            <person name="Wulff B.B."/>
            <person name="Steuernagel B."/>
            <person name="Mayer K.F."/>
            <person name="Olsen O.A."/>
        </authorList>
    </citation>
    <scope>NUCLEOTIDE SEQUENCE [LARGE SCALE GENOMIC DNA]</scope>
    <source>
        <strain evidence="2">cv. AL8/78</strain>
    </source>
</reference>
<reference evidence="1" key="4">
    <citation type="submission" date="2019-03" db="UniProtKB">
        <authorList>
            <consortium name="EnsemblPlants"/>
        </authorList>
    </citation>
    <scope>IDENTIFICATION</scope>
</reference>
<proteinExistence type="predicted"/>
<dbReference type="Gramene" id="AET6Gv20018800.10">
    <property type="protein sequence ID" value="AET6Gv20018800.10"/>
    <property type="gene ID" value="AET6Gv20018800"/>
</dbReference>
<reference evidence="1" key="5">
    <citation type="journal article" date="2021" name="G3 (Bethesda)">
        <title>Aegilops tauschii genome assembly Aet v5.0 features greater sequence contiguity and improved annotation.</title>
        <authorList>
            <person name="Wang L."/>
            <person name="Zhu T."/>
            <person name="Rodriguez J.C."/>
            <person name="Deal K.R."/>
            <person name="Dubcovsky J."/>
            <person name="McGuire P.E."/>
            <person name="Lux T."/>
            <person name="Spannagl M."/>
            <person name="Mayer K.F.X."/>
            <person name="Baldrich P."/>
            <person name="Meyers B.C."/>
            <person name="Huo N."/>
            <person name="Gu Y.Q."/>
            <person name="Zhou H."/>
            <person name="Devos K.M."/>
            <person name="Bennetzen J.L."/>
            <person name="Unver T."/>
            <person name="Budak H."/>
            <person name="Gulick P.J."/>
            <person name="Galiba G."/>
            <person name="Kalapos B."/>
            <person name="Nelson D.R."/>
            <person name="Li P."/>
            <person name="You F.M."/>
            <person name="Luo M.C."/>
            <person name="Dvorak J."/>
        </authorList>
    </citation>
    <scope>NUCLEOTIDE SEQUENCE [LARGE SCALE GENOMIC DNA]</scope>
    <source>
        <strain evidence="1">cv. AL8/78</strain>
    </source>
</reference>
<dbReference type="EnsemblPlants" id="AET6Gv20018800.10">
    <property type="protein sequence ID" value="AET6Gv20018800.10"/>
    <property type="gene ID" value="AET6Gv20018800"/>
</dbReference>
<dbReference type="PANTHER" id="PTHR32133:SF269">
    <property type="entry name" value="F-BOX DOMAIN-CONTAINING PROTEIN"/>
    <property type="match status" value="1"/>
</dbReference>
<sequence>MLSDPKFLTHFRRHHKKPPIIGFFVEEWGMPTIFKPVDPPHHIPVERFSMPKASKPYASWDLLGCRHGLAVLVNMWQHRQIIVWDPLSGQQHRVNFPPGLDNNEVAFWHASVMCADDQDGHVHGDCFSSPFKLVLIWVVRHKQASACLHESASGVWGEIVMEITNQIYFISPGVFAGK</sequence>
<keyword evidence="2" id="KW-1185">Reference proteome</keyword>
<dbReference type="Gramene" id="AET6Gv20018800.13">
    <property type="protein sequence ID" value="AET6Gv20018800.13"/>
    <property type="gene ID" value="AET6Gv20018800"/>
</dbReference>
<dbReference type="AlphaFoldDB" id="A0A453MPE8"/>
<dbReference type="Gramene" id="AET6Gv20018800.6">
    <property type="protein sequence ID" value="AET6Gv20018800.6"/>
    <property type="gene ID" value="AET6Gv20018800"/>
</dbReference>
<dbReference type="Proteomes" id="UP000015105">
    <property type="component" value="Chromosome 6D"/>
</dbReference>
<organism evidence="1 2">
    <name type="scientific">Aegilops tauschii subsp. strangulata</name>
    <name type="common">Goatgrass</name>
    <dbReference type="NCBI Taxonomy" id="200361"/>
    <lineage>
        <taxon>Eukaryota</taxon>
        <taxon>Viridiplantae</taxon>
        <taxon>Streptophyta</taxon>
        <taxon>Embryophyta</taxon>
        <taxon>Tracheophyta</taxon>
        <taxon>Spermatophyta</taxon>
        <taxon>Magnoliopsida</taxon>
        <taxon>Liliopsida</taxon>
        <taxon>Poales</taxon>
        <taxon>Poaceae</taxon>
        <taxon>BOP clade</taxon>
        <taxon>Pooideae</taxon>
        <taxon>Triticodae</taxon>
        <taxon>Triticeae</taxon>
        <taxon>Triticinae</taxon>
        <taxon>Aegilops</taxon>
    </lineage>
</organism>
<dbReference type="Gramene" id="AET6Gv20018800.11">
    <property type="protein sequence ID" value="AET6Gv20018800.11"/>
    <property type="gene ID" value="AET6Gv20018800"/>
</dbReference>
<protein>
    <recommendedName>
        <fullName evidence="3">DUF1618 domain-containing protein</fullName>
    </recommendedName>
</protein>